<comment type="caution">
    <text evidence="13">The sequence shown here is derived from an EMBL/GenBank/DDBJ whole genome shotgun (WGS) entry which is preliminary data.</text>
</comment>
<keyword evidence="5" id="KW-0762">Sugar transport</keyword>
<keyword evidence="14" id="KW-1185">Reference proteome</keyword>
<dbReference type="EMBL" id="BMYR01000001">
    <property type="protein sequence ID" value="GGW48527.1"/>
    <property type="molecule type" value="Genomic_DNA"/>
</dbReference>
<evidence type="ECO:0000313" key="13">
    <source>
        <dbReference type="EMBL" id="GGW48527.1"/>
    </source>
</evidence>
<feature type="domain" description="ABC transmembrane type-2" evidence="12">
    <location>
        <begin position="32"/>
        <end position="255"/>
    </location>
</feature>
<gene>
    <name evidence="13" type="primary">kpsM</name>
    <name evidence="13" type="ORF">GCM10008111_00200</name>
</gene>
<feature type="transmembrane region" description="Helical" evidence="11">
    <location>
        <begin position="229"/>
        <end position="251"/>
    </location>
</feature>
<evidence type="ECO:0000256" key="5">
    <source>
        <dbReference type="ARBA" id="ARBA00022597"/>
    </source>
</evidence>
<evidence type="ECO:0000256" key="7">
    <source>
        <dbReference type="ARBA" id="ARBA00022903"/>
    </source>
</evidence>
<dbReference type="InterPro" id="IPR013525">
    <property type="entry name" value="ABC2_TM"/>
</dbReference>
<dbReference type="PANTHER" id="PTHR30413">
    <property type="entry name" value="INNER MEMBRANE TRANSPORT PERMEASE"/>
    <property type="match status" value="1"/>
</dbReference>
<keyword evidence="9" id="KW-0625">Polysaccharide transport</keyword>
<protein>
    <recommendedName>
        <fullName evidence="11">Transport permease protein</fullName>
    </recommendedName>
</protein>
<dbReference type="InterPro" id="IPR000412">
    <property type="entry name" value="ABC_2_transport"/>
</dbReference>
<dbReference type="InterPro" id="IPR047817">
    <property type="entry name" value="ABC2_TM_bact-type"/>
</dbReference>
<evidence type="ECO:0000259" key="12">
    <source>
        <dbReference type="PROSITE" id="PS51012"/>
    </source>
</evidence>
<evidence type="ECO:0000256" key="11">
    <source>
        <dbReference type="RuleBase" id="RU361157"/>
    </source>
</evidence>
<sequence>MHSARSPYKVTLHVWHALFMREASARITGDRLGWTWIFIEPLVHILLFVAIRQLMGRVRHIAGAEFIPWFITGMVIYLMFSTVMNRSMGAISASRALFAYRQVHPVDTIVVRAILEVLIKVIVLLLLVGGAAFLEYDILPANALAAASVWCTMWIFALGVGLVFSVIVTTIQEMAKFIGMVTFPLYFLSGVMIPVQVLPHSLQTVLLFNPILHIVESFRLAFFTNYQSIYGINMQYVMFWTLSLVVFGLMLQIRFKNRLMSE</sequence>
<evidence type="ECO:0000256" key="4">
    <source>
        <dbReference type="ARBA" id="ARBA00022475"/>
    </source>
</evidence>
<evidence type="ECO:0000256" key="1">
    <source>
        <dbReference type="ARBA" id="ARBA00004651"/>
    </source>
</evidence>
<dbReference type="PRINTS" id="PR00164">
    <property type="entry name" value="ABC2TRNSPORT"/>
</dbReference>
<dbReference type="Pfam" id="PF01061">
    <property type="entry name" value="ABC2_membrane"/>
    <property type="match status" value="1"/>
</dbReference>
<reference evidence="14" key="1">
    <citation type="journal article" date="2019" name="Int. J. Syst. Evol. Microbiol.">
        <title>The Global Catalogue of Microorganisms (GCM) 10K type strain sequencing project: providing services to taxonomists for standard genome sequencing and annotation.</title>
        <authorList>
            <consortium name="The Broad Institute Genomics Platform"/>
            <consortium name="The Broad Institute Genome Sequencing Center for Infectious Disease"/>
            <person name="Wu L."/>
            <person name="Ma J."/>
        </authorList>
    </citation>
    <scope>NUCLEOTIDE SEQUENCE [LARGE SCALE GENOMIC DNA]</scope>
    <source>
        <strain evidence="14">KCTC 23723</strain>
    </source>
</reference>
<dbReference type="RefSeq" id="WP_189479247.1">
    <property type="nucleotide sequence ID" value="NZ_BMYR01000001.1"/>
</dbReference>
<evidence type="ECO:0000256" key="2">
    <source>
        <dbReference type="ARBA" id="ARBA00007783"/>
    </source>
</evidence>
<dbReference type="PANTHER" id="PTHR30413:SF10">
    <property type="entry name" value="CAPSULE POLYSACCHARIDE EXPORT INNER-MEMBRANE PROTEIN CTRC"/>
    <property type="match status" value="1"/>
</dbReference>
<feature type="transmembrane region" description="Helical" evidence="11">
    <location>
        <begin position="109"/>
        <end position="134"/>
    </location>
</feature>
<feature type="transmembrane region" description="Helical" evidence="11">
    <location>
        <begin position="35"/>
        <end position="54"/>
    </location>
</feature>
<keyword evidence="3 11" id="KW-0813">Transport</keyword>
<dbReference type="Proteomes" id="UP000634667">
    <property type="component" value="Unassembled WGS sequence"/>
</dbReference>
<feature type="transmembrane region" description="Helical" evidence="11">
    <location>
        <begin position="177"/>
        <end position="198"/>
    </location>
</feature>
<evidence type="ECO:0000256" key="3">
    <source>
        <dbReference type="ARBA" id="ARBA00022448"/>
    </source>
</evidence>
<comment type="similarity">
    <text evidence="2 11">Belongs to the ABC-2 integral membrane protein family.</text>
</comment>
<evidence type="ECO:0000256" key="6">
    <source>
        <dbReference type="ARBA" id="ARBA00022692"/>
    </source>
</evidence>
<keyword evidence="10 11" id="KW-0472">Membrane</keyword>
<accession>A0ABQ2WBU7</accession>
<dbReference type="PROSITE" id="PS51012">
    <property type="entry name" value="ABC_TM2"/>
    <property type="match status" value="1"/>
</dbReference>
<feature type="transmembrane region" description="Helical" evidence="11">
    <location>
        <begin position="66"/>
        <end position="89"/>
    </location>
</feature>
<organism evidence="13 14">
    <name type="scientific">Alishewanella tabrizica</name>
    <dbReference type="NCBI Taxonomy" id="671278"/>
    <lineage>
        <taxon>Bacteria</taxon>
        <taxon>Pseudomonadati</taxon>
        <taxon>Pseudomonadota</taxon>
        <taxon>Gammaproteobacteria</taxon>
        <taxon>Alteromonadales</taxon>
        <taxon>Alteromonadaceae</taxon>
        <taxon>Alishewanella</taxon>
    </lineage>
</organism>
<proteinExistence type="inferred from homology"/>
<evidence type="ECO:0000256" key="8">
    <source>
        <dbReference type="ARBA" id="ARBA00022989"/>
    </source>
</evidence>
<evidence type="ECO:0000256" key="9">
    <source>
        <dbReference type="ARBA" id="ARBA00023047"/>
    </source>
</evidence>
<keyword evidence="6 11" id="KW-0812">Transmembrane</keyword>
<evidence type="ECO:0000256" key="10">
    <source>
        <dbReference type="ARBA" id="ARBA00023136"/>
    </source>
</evidence>
<feature type="transmembrane region" description="Helical" evidence="11">
    <location>
        <begin position="146"/>
        <end position="171"/>
    </location>
</feature>
<comment type="subcellular location">
    <subcellularLocation>
        <location evidence="11">Cell inner membrane</location>
        <topology evidence="11">Multi-pass membrane protein</topology>
    </subcellularLocation>
    <subcellularLocation>
        <location evidence="1">Cell membrane</location>
        <topology evidence="1">Multi-pass membrane protein</topology>
    </subcellularLocation>
</comment>
<keyword evidence="4 11" id="KW-1003">Cell membrane</keyword>
<keyword evidence="8 11" id="KW-1133">Transmembrane helix</keyword>
<name>A0ABQ2WBU7_9ALTE</name>
<keyword evidence="7" id="KW-0972">Capsule biogenesis/degradation</keyword>
<evidence type="ECO:0000313" key="14">
    <source>
        <dbReference type="Proteomes" id="UP000634667"/>
    </source>
</evidence>